<proteinExistence type="inferred from homology"/>
<dbReference type="Gene3D" id="1.10.8.60">
    <property type="match status" value="2"/>
</dbReference>
<dbReference type="Gene3D" id="3.40.50.300">
    <property type="entry name" value="P-loop containing nucleotide triphosphate hydrolases"/>
    <property type="match status" value="2"/>
</dbReference>
<dbReference type="Pfam" id="PF17866">
    <property type="entry name" value="AAA_lid_6"/>
    <property type="match status" value="2"/>
</dbReference>
<dbReference type="InterPro" id="IPR039448">
    <property type="entry name" value="Beta_helix"/>
</dbReference>
<dbReference type="AlphaFoldDB" id="A0A7X6MDL0"/>
<gene>
    <name evidence="6" type="ORF">HGB44_14300</name>
</gene>
<dbReference type="InterPro" id="IPR027417">
    <property type="entry name" value="P-loop_NTPase"/>
</dbReference>
<evidence type="ECO:0000256" key="4">
    <source>
        <dbReference type="SAM" id="MobiDB-lite"/>
    </source>
</evidence>
<dbReference type="InterPro" id="IPR000641">
    <property type="entry name" value="CbxX/CfxQ"/>
</dbReference>
<organism evidence="6 7">
    <name type="scientific">Nocardiopsis alborubida</name>
    <dbReference type="NCBI Taxonomy" id="146802"/>
    <lineage>
        <taxon>Bacteria</taxon>
        <taxon>Bacillati</taxon>
        <taxon>Actinomycetota</taxon>
        <taxon>Actinomycetes</taxon>
        <taxon>Streptosporangiales</taxon>
        <taxon>Nocardiopsidaceae</taxon>
        <taxon>Nocardiopsis</taxon>
    </lineage>
</organism>
<dbReference type="CDD" id="cd00009">
    <property type="entry name" value="AAA"/>
    <property type="match status" value="1"/>
</dbReference>
<sequence>MYTVRISQTDPYAFSSLDAALRAPMYAGCDLYLHVEPGHYAEPRVLGVNQHVIVVPLQGPGTVTISTGGKNVFNVHKGRLELHGVHVRSTSAEYPPVYVHPKASLKAVDCAFSADTRVNVKNTEAEFTNCGFTGGGVYMDDSTGRVDGCRFTDAVLIVQGPDSPQVRGTTFTGGHDTWHNLYISNASPAVTDCVLTDCGGERTQAVHVRDGAAPKFTNLTVTGDRGWPVRVTGRSKAEFNHLRVDGGRVGGDSVYAWDDSELTITHGRVTNARASALATTGGALTVRDLVVEDAALTGLYAKEARVSGERLSLTRVGGNGVYVEECRTTLSDVELRESTPEALETRSGFAAQKGRFEVTGLRASKASTMAHIVNARGSLTDLSGDDVRGGLLVTEDSTVTVREMTITNSRLNALTVNEGSEVEIDRIQISDCSLHGVYVGSESRLVLRSSTVSGCASAGIGVENGAVVTLEDTEVRDGEGSGLAVYGTSRVRLVGCTVSGNAGEGVDAEDTATVQTEDTEITGNGGGDRVQARAAADGDSGGAAVPDAPEGEAQPLEELLAELDAMVGLDGVKKEVRSLVNFQQVSVKRAAAGLPALNVSRHLVFSGPPGTGKTTVARLYGRILRSLGVLGSGQFVEAARPDLVAEHLGGTSAKVTEVVERARGGVLFVDEAYALSRKFGSGSDFGQEAIDTLIKLMEDLREEVVIVFAGYSSEMRGFLDANPGLRSRVARTIEFENYSPEQLTTIFTGMAHKQGYTLGEGVRELITRHFQAQKRDETFGNGREARRVFEETVQTQATRIVDGDFGSAQDLSLILPEDLADVVDGGLSARVAEGPRDAGQVEELMRRLDAMVGLAAVKREVADLVNLISAGRRRQAAGLEAPLPSRHLVFAGPPGTGKTTVARVYGELLAALGVLAQGQVVEASRADLVGSYVGQTAQRTREVFDRARGGVLFIDEAYALARSGGSGSDFGQEAIDTLLKLMEDHRDEVVVIAAGYTGEMREFMASNPGLESRFSGTVEFAPYDAGELVRIFVGMAEGSDFLVPEETRGALGALVVERAGVFGGGNGREVRKLFEESVIRQARRIEAAALAGEDPGLAELQTLRPEDVVGAR</sequence>
<feature type="domain" description="AAA+ ATPase" evidence="5">
    <location>
        <begin position="884"/>
        <end position="1024"/>
    </location>
</feature>
<dbReference type="InterPro" id="IPR041627">
    <property type="entry name" value="AAA_lid_6"/>
</dbReference>
<evidence type="ECO:0000313" key="6">
    <source>
        <dbReference type="EMBL" id="NKY98822.1"/>
    </source>
</evidence>
<protein>
    <submittedName>
        <fullName evidence="6">AAA family ATPase</fullName>
    </submittedName>
</protein>
<dbReference type="RefSeq" id="WP_061078756.1">
    <property type="nucleotide sequence ID" value="NZ_JAAXPG010000012.1"/>
</dbReference>
<keyword evidence="2" id="KW-0547">Nucleotide-binding</keyword>
<dbReference type="EMBL" id="JAAXPG010000012">
    <property type="protein sequence ID" value="NKY98822.1"/>
    <property type="molecule type" value="Genomic_DNA"/>
</dbReference>
<evidence type="ECO:0000256" key="3">
    <source>
        <dbReference type="ARBA" id="ARBA00022840"/>
    </source>
</evidence>
<dbReference type="InterPro" id="IPR011050">
    <property type="entry name" value="Pectin_lyase_fold/virulence"/>
</dbReference>
<dbReference type="InterPro" id="IPR003593">
    <property type="entry name" value="AAA+_ATPase"/>
</dbReference>
<dbReference type="Gene3D" id="2.160.20.10">
    <property type="entry name" value="Single-stranded right-handed beta-helix, Pectin lyase-like"/>
    <property type="match status" value="1"/>
</dbReference>
<dbReference type="PANTHER" id="PTHR43392:SF2">
    <property type="entry name" value="AAA-TYPE ATPASE FAMILY PROTEIN _ ANKYRIN REPEAT FAMILY PROTEIN"/>
    <property type="match status" value="1"/>
</dbReference>
<accession>A0A7X6MDL0</accession>
<dbReference type="InterPro" id="IPR003959">
    <property type="entry name" value="ATPase_AAA_core"/>
</dbReference>
<comment type="caution">
    <text evidence="6">The sequence shown here is derived from an EMBL/GenBank/DDBJ whole genome shotgun (WGS) entry which is preliminary data.</text>
</comment>
<dbReference type="FunFam" id="3.40.50.300:FF:000216">
    <property type="entry name" value="Type VII secretion ATPase EccA"/>
    <property type="match status" value="2"/>
</dbReference>
<dbReference type="InterPro" id="IPR012334">
    <property type="entry name" value="Pectin_lyas_fold"/>
</dbReference>
<reference evidence="6 7" key="1">
    <citation type="submission" date="2020-04" db="EMBL/GenBank/DDBJ databases">
        <title>MicrobeNet Type strains.</title>
        <authorList>
            <person name="Nicholson A.C."/>
        </authorList>
    </citation>
    <scope>NUCLEOTIDE SEQUENCE [LARGE SCALE GENOMIC DNA]</scope>
    <source>
        <strain evidence="6 7">ATCC 23612</strain>
    </source>
</reference>
<dbReference type="PANTHER" id="PTHR43392">
    <property type="entry name" value="AAA-TYPE ATPASE FAMILY PROTEIN / ANKYRIN REPEAT FAMILY PROTEIN"/>
    <property type="match status" value="1"/>
</dbReference>
<dbReference type="Proteomes" id="UP000553209">
    <property type="component" value="Unassembled WGS sequence"/>
</dbReference>
<dbReference type="Pfam" id="PF00004">
    <property type="entry name" value="AAA"/>
    <property type="match status" value="2"/>
</dbReference>
<evidence type="ECO:0000256" key="1">
    <source>
        <dbReference type="ARBA" id="ARBA00010378"/>
    </source>
</evidence>
<feature type="region of interest" description="Disordered" evidence="4">
    <location>
        <begin position="518"/>
        <end position="550"/>
    </location>
</feature>
<dbReference type="SMART" id="SM00710">
    <property type="entry name" value="PbH1"/>
    <property type="match status" value="7"/>
</dbReference>
<dbReference type="PRINTS" id="PR00819">
    <property type="entry name" value="CBXCFQXSUPER"/>
</dbReference>
<comment type="similarity">
    <text evidence="1">Belongs to the CbxX/CfxQ family.</text>
</comment>
<evidence type="ECO:0000256" key="2">
    <source>
        <dbReference type="ARBA" id="ARBA00022741"/>
    </source>
</evidence>
<feature type="compositionally biased region" description="Low complexity" evidence="4">
    <location>
        <begin position="532"/>
        <end position="550"/>
    </location>
</feature>
<keyword evidence="3" id="KW-0067">ATP-binding</keyword>
<dbReference type="CDD" id="cd19481">
    <property type="entry name" value="RecA-like_protease"/>
    <property type="match status" value="1"/>
</dbReference>
<dbReference type="GO" id="GO:0005524">
    <property type="term" value="F:ATP binding"/>
    <property type="evidence" value="ECO:0007669"/>
    <property type="project" value="UniProtKB-KW"/>
</dbReference>
<dbReference type="InterPro" id="IPR050773">
    <property type="entry name" value="CbxX/CfxQ_RuBisCO_ESX"/>
</dbReference>
<dbReference type="InterPro" id="IPR012332">
    <property type="entry name" value="Autotransporter_pectin_lyase_C"/>
</dbReference>
<dbReference type="InterPro" id="IPR006626">
    <property type="entry name" value="PbH1"/>
</dbReference>
<dbReference type="Gene3D" id="2.160.20.20">
    <property type="match status" value="1"/>
</dbReference>
<evidence type="ECO:0000313" key="7">
    <source>
        <dbReference type="Proteomes" id="UP000553209"/>
    </source>
</evidence>
<evidence type="ECO:0000259" key="5">
    <source>
        <dbReference type="SMART" id="SM00382"/>
    </source>
</evidence>
<dbReference type="Pfam" id="PF13229">
    <property type="entry name" value="Beta_helix"/>
    <property type="match status" value="1"/>
</dbReference>
<feature type="domain" description="AAA+ ATPase" evidence="5">
    <location>
        <begin position="599"/>
        <end position="739"/>
    </location>
</feature>
<keyword evidence="7" id="KW-1185">Reference proteome</keyword>
<dbReference type="SUPFAM" id="SSF51126">
    <property type="entry name" value="Pectin lyase-like"/>
    <property type="match status" value="2"/>
</dbReference>
<dbReference type="SMART" id="SM00382">
    <property type="entry name" value="AAA"/>
    <property type="match status" value="2"/>
</dbReference>
<dbReference type="SUPFAM" id="SSF52540">
    <property type="entry name" value="P-loop containing nucleoside triphosphate hydrolases"/>
    <property type="match status" value="2"/>
</dbReference>
<dbReference type="GO" id="GO:0016887">
    <property type="term" value="F:ATP hydrolysis activity"/>
    <property type="evidence" value="ECO:0007669"/>
    <property type="project" value="InterPro"/>
</dbReference>
<name>A0A7X6MDL0_9ACTN</name>